<dbReference type="HAMAP" id="MF_00037">
    <property type="entry name" value="MurB"/>
    <property type="match status" value="1"/>
</dbReference>
<accession>A0A1T4MBT9</accession>
<evidence type="ECO:0000256" key="12">
    <source>
        <dbReference type="ARBA" id="ARBA00022960"/>
    </source>
</evidence>
<keyword evidence="15 19" id="KW-0131">Cell cycle</keyword>
<sequence>MKNLAFKDILLKNNFFGEIKTGELLAGHSSMHVGGRAELFLEPFDEKSLILALDAAASCGLKYFLAGGGSNVVFPDEGLNLVICTRKLGKDESVQLLENDRIVCSAGTGWGSVLNFCKKNNLGGLEAFTALSGTTGGAVFMNACCFGLAASDRLLSVRYFDTQKNKILTYKTEKNDWDYKKSPFQPCKKMQKGGVAGDFPPLEGEAENAEAVGAGGRLSPSSKKIILSAEFSVTSGFDDELSLQVKQKRSELGHFRAPSCGSAFKNDPERKIVAGKLIDECGFKGFSVGGAQIAPWHANFIINPEQKARSADILELVEIVQEAVLKKQGVFLEPEIIFA</sequence>
<evidence type="ECO:0000256" key="7">
    <source>
        <dbReference type="ARBA" id="ARBA00022490"/>
    </source>
</evidence>
<dbReference type="GO" id="GO:0008762">
    <property type="term" value="F:UDP-N-acetylmuramate dehydrogenase activity"/>
    <property type="evidence" value="ECO:0007669"/>
    <property type="project" value="UniProtKB-UniRule"/>
</dbReference>
<dbReference type="PANTHER" id="PTHR21071">
    <property type="entry name" value="UDP-N-ACETYLENOLPYRUVOYLGLUCOSAMINE REDUCTASE"/>
    <property type="match status" value="1"/>
</dbReference>
<dbReference type="GO" id="GO:0071555">
    <property type="term" value="P:cell wall organization"/>
    <property type="evidence" value="ECO:0007669"/>
    <property type="project" value="UniProtKB-KW"/>
</dbReference>
<dbReference type="Gene3D" id="3.90.78.10">
    <property type="entry name" value="UDP-N-acetylenolpyruvoylglucosamine reductase, C-terminal domain"/>
    <property type="match status" value="1"/>
</dbReference>
<keyword evidence="10 19" id="KW-0274">FAD</keyword>
<dbReference type="GO" id="GO:0051301">
    <property type="term" value="P:cell division"/>
    <property type="evidence" value="ECO:0007669"/>
    <property type="project" value="UniProtKB-KW"/>
</dbReference>
<dbReference type="PROSITE" id="PS51387">
    <property type="entry name" value="FAD_PCMH"/>
    <property type="match status" value="1"/>
</dbReference>
<keyword evidence="14 19" id="KW-0560">Oxidoreductase</keyword>
<comment type="function">
    <text evidence="2 19">Cell wall formation.</text>
</comment>
<dbReference type="GO" id="GO:0005829">
    <property type="term" value="C:cytosol"/>
    <property type="evidence" value="ECO:0007669"/>
    <property type="project" value="TreeGrafter"/>
</dbReference>
<evidence type="ECO:0000256" key="11">
    <source>
        <dbReference type="ARBA" id="ARBA00022857"/>
    </source>
</evidence>
<keyword evidence="8 19" id="KW-0132">Cell division</keyword>
<feature type="active site" evidence="19">
    <location>
        <position position="335"/>
    </location>
</feature>
<dbReference type="GO" id="GO:0071949">
    <property type="term" value="F:FAD binding"/>
    <property type="evidence" value="ECO:0007669"/>
    <property type="project" value="InterPro"/>
</dbReference>
<dbReference type="InterPro" id="IPR016169">
    <property type="entry name" value="FAD-bd_PCMH_sub2"/>
</dbReference>
<name>A0A1T4MBT9_9SPIR</name>
<evidence type="ECO:0000259" key="20">
    <source>
        <dbReference type="PROSITE" id="PS51387"/>
    </source>
</evidence>
<evidence type="ECO:0000313" key="22">
    <source>
        <dbReference type="Proteomes" id="UP000190395"/>
    </source>
</evidence>
<organism evidence="21 22">
    <name type="scientific">Treponema berlinense</name>
    <dbReference type="NCBI Taxonomy" id="225004"/>
    <lineage>
        <taxon>Bacteria</taxon>
        <taxon>Pseudomonadati</taxon>
        <taxon>Spirochaetota</taxon>
        <taxon>Spirochaetia</taxon>
        <taxon>Spirochaetales</taxon>
        <taxon>Treponemataceae</taxon>
        <taxon>Treponema</taxon>
    </lineage>
</organism>
<comment type="subcellular location">
    <subcellularLocation>
        <location evidence="3 19">Cytoplasm</location>
    </subcellularLocation>
</comment>
<dbReference type="RefSeq" id="WP_159443483.1">
    <property type="nucleotide sequence ID" value="NZ_FUXC01000003.1"/>
</dbReference>
<evidence type="ECO:0000256" key="19">
    <source>
        <dbReference type="HAMAP-Rule" id="MF_00037"/>
    </source>
</evidence>
<dbReference type="GeneID" id="303367094"/>
<keyword evidence="7 19" id="KW-0963">Cytoplasm</keyword>
<dbReference type="Pfam" id="PF01565">
    <property type="entry name" value="FAD_binding_4"/>
    <property type="match status" value="1"/>
</dbReference>
<comment type="similarity">
    <text evidence="19">Belongs to the MurB family.</text>
</comment>
<feature type="active site" description="Proton donor" evidence="19">
    <location>
        <position position="262"/>
    </location>
</feature>
<evidence type="ECO:0000256" key="4">
    <source>
        <dbReference type="ARBA" id="ARBA00004752"/>
    </source>
</evidence>
<dbReference type="SUPFAM" id="SSF56176">
    <property type="entry name" value="FAD-binding/transporter-associated domain-like"/>
    <property type="match status" value="1"/>
</dbReference>
<dbReference type="EC" id="1.3.1.98" evidence="5 19"/>
<dbReference type="InterPro" id="IPR011601">
    <property type="entry name" value="MurB_C"/>
</dbReference>
<protein>
    <recommendedName>
        <fullName evidence="6 19">UDP-N-acetylenolpyruvoylglucosamine reductase</fullName>
        <ecNumber evidence="5 19">1.3.1.98</ecNumber>
    </recommendedName>
    <alternativeName>
        <fullName evidence="17 19">UDP-N-acetylmuramate dehydrogenase</fullName>
    </alternativeName>
</protein>
<comment type="catalytic activity">
    <reaction evidence="18 19">
        <text>UDP-N-acetyl-alpha-D-muramate + NADP(+) = UDP-N-acetyl-3-O-(1-carboxyvinyl)-alpha-D-glucosamine + NADPH + H(+)</text>
        <dbReference type="Rhea" id="RHEA:12248"/>
        <dbReference type="ChEBI" id="CHEBI:15378"/>
        <dbReference type="ChEBI" id="CHEBI:57783"/>
        <dbReference type="ChEBI" id="CHEBI:58349"/>
        <dbReference type="ChEBI" id="CHEBI:68483"/>
        <dbReference type="ChEBI" id="CHEBI:70757"/>
        <dbReference type="EC" id="1.3.1.98"/>
    </reaction>
</comment>
<dbReference type="Proteomes" id="UP000190395">
    <property type="component" value="Unassembled WGS sequence"/>
</dbReference>
<keyword evidence="9 19" id="KW-0285">Flavoprotein</keyword>
<comment type="cofactor">
    <cofactor evidence="1 19">
        <name>FAD</name>
        <dbReference type="ChEBI" id="CHEBI:57692"/>
    </cofactor>
</comment>
<keyword evidence="12 19" id="KW-0133">Cell shape</keyword>
<evidence type="ECO:0000256" key="13">
    <source>
        <dbReference type="ARBA" id="ARBA00022984"/>
    </source>
</evidence>
<evidence type="ECO:0000256" key="5">
    <source>
        <dbReference type="ARBA" id="ARBA00012518"/>
    </source>
</evidence>
<evidence type="ECO:0000256" key="9">
    <source>
        <dbReference type="ARBA" id="ARBA00022630"/>
    </source>
</evidence>
<dbReference type="Gene3D" id="3.30.43.10">
    <property type="entry name" value="Uridine Diphospho-n-acetylenolpyruvylglucosamine Reductase, domain 2"/>
    <property type="match status" value="1"/>
</dbReference>
<dbReference type="InterPro" id="IPR003170">
    <property type="entry name" value="MurB"/>
</dbReference>
<evidence type="ECO:0000256" key="15">
    <source>
        <dbReference type="ARBA" id="ARBA00023306"/>
    </source>
</evidence>
<evidence type="ECO:0000256" key="3">
    <source>
        <dbReference type="ARBA" id="ARBA00004496"/>
    </source>
</evidence>
<dbReference type="EMBL" id="FUXC01000003">
    <property type="protein sequence ID" value="SJZ64228.1"/>
    <property type="molecule type" value="Genomic_DNA"/>
</dbReference>
<evidence type="ECO:0000256" key="8">
    <source>
        <dbReference type="ARBA" id="ARBA00022618"/>
    </source>
</evidence>
<comment type="pathway">
    <text evidence="4 19">Cell wall biogenesis; peptidoglycan biosynthesis.</text>
</comment>
<feature type="domain" description="FAD-binding PCMH-type" evidence="20">
    <location>
        <begin position="32"/>
        <end position="236"/>
    </location>
</feature>
<dbReference type="AlphaFoldDB" id="A0A1T4MBT9"/>
<evidence type="ECO:0000256" key="6">
    <source>
        <dbReference type="ARBA" id="ARBA00015188"/>
    </source>
</evidence>
<dbReference type="Pfam" id="PF02873">
    <property type="entry name" value="MurB_C"/>
    <property type="match status" value="1"/>
</dbReference>
<evidence type="ECO:0000256" key="18">
    <source>
        <dbReference type="ARBA" id="ARBA00048914"/>
    </source>
</evidence>
<dbReference type="InterPro" id="IPR016166">
    <property type="entry name" value="FAD-bd_PCMH"/>
</dbReference>
<evidence type="ECO:0000256" key="10">
    <source>
        <dbReference type="ARBA" id="ARBA00022827"/>
    </source>
</evidence>
<reference evidence="21 22" key="1">
    <citation type="submission" date="2017-02" db="EMBL/GenBank/DDBJ databases">
        <authorList>
            <person name="Peterson S.W."/>
        </authorList>
    </citation>
    <scope>NUCLEOTIDE SEQUENCE [LARGE SCALE GENOMIC DNA]</scope>
    <source>
        <strain evidence="21 22">ATCC BAA-909</strain>
    </source>
</reference>
<gene>
    <name evidence="19" type="primary">murB</name>
    <name evidence="21" type="ORF">SAMN02745152_00836</name>
</gene>
<proteinExistence type="inferred from homology"/>
<evidence type="ECO:0000313" key="21">
    <source>
        <dbReference type="EMBL" id="SJZ64228.1"/>
    </source>
</evidence>
<evidence type="ECO:0000256" key="14">
    <source>
        <dbReference type="ARBA" id="ARBA00023002"/>
    </source>
</evidence>
<dbReference type="STRING" id="225004.SAMN02745152_00836"/>
<dbReference type="InterPro" id="IPR016167">
    <property type="entry name" value="FAD-bd_PCMH_sub1"/>
</dbReference>
<keyword evidence="11 19" id="KW-0521">NADP</keyword>
<evidence type="ECO:0000256" key="16">
    <source>
        <dbReference type="ARBA" id="ARBA00023316"/>
    </source>
</evidence>
<dbReference type="GO" id="GO:0008360">
    <property type="term" value="P:regulation of cell shape"/>
    <property type="evidence" value="ECO:0007669"/>
    <property type="project" value="UniProtKB-KW"/>
</dbReference>
<dbReference type="OrthoDB" id="9804753at2"/>
<comment type="caution">
    <text evidence="19">Lacks conserved residue(s) required for the propagation of feature annotation.</text>
</comment>
<dbReference type="UniPathway" id="UPA00219"/>
<dbReference type="GO" id="GO:0009252">
    <property type="term" value="P:peptidoglycan biosynthetic process"/>
    <property type="evidence" value="ECO:0007669"/>
    <property type="project" value="UniProtKB-UniRule"/>
</dbReference>
<evidence type="ECO:0000256" key="17">
    <source>
        <dbReference type="ARBA" id="ARBA00031026"/>
    </source>
</evidence>
<dbReference type="NCBIfam" id="TIGR00179">
    <property type="entry name" value="murB"/>
    <property type="match status" value="1"/>
</dbReference>
<dbReference type="Gene3D" id="3.30.465.10">
    <property type="match status" value="1"/>
</dbReference>
<dbReference type="SUPFAM" id="SSF56194">
    <property type="entry name" value="Uridine diphospho-N-Acetylenolpyruvylglucosamine reductase, MurB, C-terminal domain"/>
    <property type="match status" value="1"/>
</dbReference>
<keyword evidence="13 19" id="KW-0573">Peptidoglycan synthesis</keyword>
<keyword evidence="16 19" id="KW-0961">Cell wall biogenesis/degradation</keyword>
<dbReference type="InterPro" id="IPR006094">
    <property type="entry name" value="Oxid_FAD_bind_N"/>
</dbReference>
<keyword evidence="22" id="KW-1185">Reference proteome</keyword>
<dbReference type="InterPro" id="IPR036318">
    <property type="entry name" value="FAD-bd_PCMH-like_sf"/>
</dbReference>
<evidence type="ECO:0000256" key="1">
    <source>
        <dbReference type="ARBA" id="ARBA00001974"/>
    </source>
</evidence>
<dbReference type="InterPro" id="IPR036635">
    <property type="entry name" value="MurB_C_sf"/>
</dbReference>
<dbReference type="PANTHER" id="PTHR21071:SF4">
    <property type="entry name" value="UDP-N-ACETYLENOLPYRUVOYLGLUCOSAMINE REDUCTASE"/>
    <property type="match status" value="1"/>
</dbReference>
<evidence type="ECO:0000256" key="2">
    <source>
        <dbReference type="ARBA" id="ARBA00003921"/>
    </source>
</evidence>